<organism evidence="3">
    <name type="scientific">freshwater metagenome</name>
    <dbReference type="NCBI Taxonomy" id="449393"/>
    <lineage>
        <taxon>unclassified sequences</taxon>
        <taxon>metagenomes</taxon>
        <taxon>ecological metagenomes</taxon>
    </lineage>
</organism>
<evidence type="ECO:0000313" key="3">
    <source>
        <dbReference type="EMBL" id="CAB4625104.1"/>
    </source>
</evidence>
<feature type="transmembrane region" description="Helical" evidence="2">
    <location>
        <begin position="520"/>
        <end position="538"/>
    </location>
</feature>
<proteinExistence type="predicted"/>
<evidence type="ECO:0000256" key="1">
    <source>
        <dbReference type="SAM" id="MobiDB-lite"/>
    </source>
</evidence>
<name>A0A6J6IKW9_9ZZZZ</name>
<keyword evidence="2" id="KW-0812">Transmembrane</keyword>
<protein>
    <submittedName>
        <fullName evidence="3">Unannotated protein</fullName>
    </submittedName>
</protein>
<keyword evidence="2" id="KW-0472">Membrane</keyword>
<dbReference type="EMBL" id="CAEZVF010000135">
    <property type="protein sequence ID" value="CAB4625104.1"/>
    <property type="molecule type" value="Genomic_DNA"/>
</dbReference>
<accession>A0A6J6IKW9</accession>
<sequence length="546" mass="56961">MTVSDVLPGYDTVTSGTATYKAGSAACDANIVALGSDSTCDITLSNSNHTVTWELGVLRPGDARQVSFVVTVDVQGTNANPASFTLKNQASLDSADTDPQGSNVVENPVLVPLSKSITITKKAAVSQADPTQTFFKTVVRPRGKVVTYRYRVDNTGTLPVTNLKLSDDLNFGPAYGTSVVNSLNEEDLTNCRVGGNTELVPRDPANAAPSYGETQSFNLGQTIGNSATITILPGETAYLYCDLLVPTSLTDAQIARNSIFDKASISGSTAGGAVNAESNVVIVDIPKVESDVVPFKAITDEDGTNYRKFDDLGRLEVTTPKTFRMFVDNISTTPQQVTVYDYFANESKGLSKTARDAIFNSMICINYNANNSFTGPFPNPVPAVPAPDGAFLSPAQNVTFQAATGGGDAGTYLARSQDLGIIQPEGGWNFVCQAQLPPGEYDLTNVFRVISTPVLEPTSARGSGFRVGATATSVPAVTGKQDVVAKAGVQLGTPVDEGGGTGGGVSDESGSPLAKTGADLVIPTAILGMLLVGLGIGARRLGRATR</sequence>
<keyword evidence="2" id="KW-1133">Transmembrane helix</keyword>
<dbReference type="AlphaFoldDB" id="A0A6J6IKW9"/>
<evidence type="ECO:0000256" key="2">
    <source>
        <dbReference type="SAM" id="Phobius"/>
    </source>
</evidence>
<gene>
    <name evidence="3" type="ORF">UFOPK1939_00869</name>
</gene>
<feature type="region of interest" description="Disordered" evidence="1">
    <location>
        <begin position="491"/>
        <end position="513"/>
    </location>
</feature>
<reference evidence="3" key="1">
    <citation type="submission" date="2020-05" db="EMBL/GenBank/DDBJ databases">
        <authorList>
            <person name="Chiriac C."/>
            <person name="Salcher M."/>
            <person name="Ghai R."/>
            <person name="Kavagutti S V."/>
        </authorList>
    </citation>
    <scope>NUCLEOTIDE SEQUENCE</scope>
</reference>